<dbReference type="Pfam" id="PF00931">
    <property type="entry name" value="NB-ARC"/>
    <property type="match status" value="1"/>
</dbReference>
<dbReference type="InterPro" id="IPR056789">
    <property type="entry name" value="LRR_R13L1-DRL21"/>
</dbReference>
<dbReference type="Pfam" id="PF23559">
    <property type="entry name" value="WHD_DRP"/>
    <property type="match status" value="1"/>
</dbReference>
<reference evidence="9" key="1">
    <citation type="submission" date="2024-06" db="EMBL/GenBank/DDBJ databases">
        <authorList>
            <person name="Ryan C."/>
        </authorList>
    </citation>
    <scope>NUCLEOTIDE SEQUENCE [LARGE SCALE GENOMIC DNA]</scope>
</reference>
<evidence type="ECO:0000259" key="5">
    <source>
        <dbReference type="Pfam" id="PF00931"/>
    </source>
</evidence>
<dbReference type="Proteomes" id="UP001497457">
    <property type="component" value="Chromosome 1b"/>
</dbReference>
<evidence type="ECO:0000259" key="7">
    <source>
        <dbReference type="Pfam" id="PF25019"/>
    </source>
</evidence>
<feature type="domain" description="NB-ARC" evidence="5">
    <location>
        <begin position="239"/>
        <end position="398"/>
    </location>
</feature>
<dbReference type="GO" id="GO:0042742">
    <property type="term" value="P:defense response to bacterium"/>
    <property type="evidence" value="ECO:0007669"/>
    <property type="project" value="UniProtKB-ARBA"/>
</dbReference>
<dbReference type="Gene3D" id="3.80.10.10">
    <property type="entry name" value="Ribonuclease Inhibitor"/>
    <property type="match status" value="2"/>
</dbReference>
<dbReference type="InterPro" id="IPR032675">
    <property type="entry name" value="LRR_dom_sf"/>
</dbReference>
<evidence type="ECO:0000313" key="8">
    <source>
        <dbReference type="EMBL" id="CAL4890214.1"/>
    </source>
</evidence>
<feature type="domain" description="Disease resistance protein winged helix" evidence="6">
    <location>
        <begin position="483"/>
        <end position="552"/>
    </location>
</feature>
<keyword evidence="1" id="KW-0433">Leucine-rich repeat</keyword>
<dbReference type="InterPro" id="IPR027417">
    <property type="entry name" value="P-loop_NTPase"/>
</dbReference>
<gene>
    <name evidence="8" type="ORF">URODEC1_LOCUS3127</name>
</gene>
<accession>A0ABC8VG66</accession>
<evidence type="ECO:0000256" key="4">
    <source>
        <dbReference type="SAM" id="MobiDB-lite"/>
    </source>
</evidence>
<dbReference type="InterPro" id="IPR058922">
    <property type="entry name" value="WHD_DRP"/>
</dbReference>
<keyword evidence="9" id="KW-1185">Reference proteome</keyword>
<dbReference type="PANTHER" id="PTHR36766:SF40">
    <property type="entry name" value="DISEASE RESISTANCE PROTEIN RGA3"/>
    <property type="match status" value="1"/>
</dbReference>
<dbReference type="SUPFAM" id="SSF52058">
    <property type="entry name" value="L domain-like"/>
    <property type="match status" value="1"/>
</dbReference>
<feature type="compositionally biased region" description="Low complexity" evidence="4">
    <location>
        <begin position="205"/>
        <end position="219"/>
    </location>
</feature>
<dbReference type="PRINTS" id="PR00364">
    <property type="entry name" value="DISEASERSIST"/>
</dbReference>
<evidence type="ECO:0000256" key="3">
    <source>
        <dbReference type="ARBA" id="ARBA00022821"/>
    </source>
</evidence>
<evidence type="ECO:0000259" key="6">
    <source>
        <dbReference type="Pfam" id="PF23559"/>
    </source>
</evidence>
<dbReference type="GO" id="GO:0002758">
    <property type="term" value="P:innate immune response-activating signaling pathway"/>
    <property type="evidence" value="ECO:0007669"/>
    <property type="project" value="UniProtKB-ARBA"/>
</dbReference>
<dbReference type="FunFam" id="1.10.10.10:FF:000322">
    <property type="entry name" value="Probable disease resistance protein At1g63360"/>
    <property type="match status" value="1"/>
</dbReference>
<keyword evidence="2" id="KW-0677">Repeat</keyword>
<dbReference type="Gene3D" id="1.10.8.430">
    <property type="entry name" value="Helical domain of apoptotic protease-activating factors"/>
    <property type="match status" value="1"/>
</dbReference>
<organism evidence="8 9">
    <name type="scientific">Urochloa decumbens</name>
    <dbReference type="NCBI Taxonomy" id="240449"/>
    <lineage>
        <taxon>Eukaryota</taxon>
        <taxon>Viridiplantae</taxon>
        <taxon>Streptophyta</taxon>
        <taxon>Embryophyta</taxon>
        <taxon>Tracheophyta</taxon>
        <taxon>Spermatophyta</taxon>
        <taxon>Magnoliopsida</taxon>
        <taxon>Liliopsida</taxon>
        <taxon>Poales</taxon>
        <taxon>Poaceae</taxon>
        <taxon>PACMAD clade</taxon>
        <taxon>Panicoideae</taxon>
        <taxon>Panicodae</taxon>
        <taxon>Paniceae</taxon>
        <taxon>Melinidinae</taxon>
        <taxon>Urochloa</taxon>
    </lineage>
</organism>
<evidence type="ECO:0000256" key="1">
    <source>
        <dbReference type="ARBA" id="ARBA00022614"/>
    </source>
</evidence>
<dbReference type="Pfam" id="PF25019">
    <property type="entry name" value="LRR_R13L1-DRL21"/>
    <property type="match status" value="1"/>
</dbReference>
<proteinExistence type="predicted"/>
<evidence type="ECO:0000256" key="2">
    <source>
        <dbReference type="ARBA" id="ARBA00022737"/>
    </source>
</evidence>
<name>A0ABC8VG66_9POAL</name>
<dbReference type="Gene3D" id="1.10.10.10">
    <property type="entry name" value="Winged helix-like DNA-binding domain superfamily/Winged helix DNA-binding domain"/>
    <property type="match status" value="1"/>
</dbReference>
<sequence>MEALQWIVSAGTNIGEAIQLNSELERLRASLPKARMLIGRSEWGMFKNKKLAELLSHLKDTTYDAEDLLRELDDQVLRQRIEDADRSWAGQLLSSSLKLARNLIHRSKTRIRKTQDKLDKVVAEIEGMLNLMGLMSVEPSQIMPETTSVISAPEVVGRDGERDALIEMLGVMVIGRRAQRDQVMEQMGVALTMGTSRRSAESTGKRAAAAASNGVASTSRAKRQKENSGRAGLAETNCTDNVSVISIVGIGGVGKTTLAQFIYNDRRVTTQFPVKIWVCVSDFFDSRRITKEIIESIPGEEYNSSCSLNALQIELMKRLETCPKFLLVLDDIWPNANADWEAFYAPLRHGREGSMILVTTRSPVVATCVTTINCKPVQLEGLPTDIFWDFFRKCAFGTNDPESYPQLQYIGQSISTRLCGSPLAAKTLGRLLNMRLTEQHWRAVQKSELWELRHEENEILPALQLSYLYLPEEVKRCFVFCSMFPKDYSFERDEIVDIWVAEGFVAPGGSMRPEDVGITYLDELRNRFLFQTDPKFPNKTRYVMHDLIHDMAVSFSMDECLVMQDLRNQNKSRMQNTVRHMSIEVDDETLSRMGDIQHLNKLHSLRFGIRFGVEISWFSQLSNILFLSLKGCKLVKLPESICELSSLRYLDISHSSVQELPGKLWCLYSLQVLDASHSSLKKICQDVTKLINLHHLALPAEASQALSRVRGLGNLSCLRNLSDFRVAKEKGRGIGELKFMNQLNGRLSIRSLVNVGSEEEAAEARLVEKQYLKDVVLHWRKLTCYTLMHSENGVLEALSPHSGIECLKVLGFGGDKIPSWLKPEDLPNLRSLELSDCGSLECSSFPCFADRAQVGLTGDDGMHHASSSISHSNGNVSFAFTCLTALRLLRCRKLKNLEQFLTPKILPSIKSIILVDCWNLASIPFHSFVGFVCLQDLKIIKSNKLECPREMVLPPSLQRLCIVNCHKLDRSFPACLENLTSLTLLQLVECQNVKCIPLNSIGSNMLKCLVIRHCPELSSIGGLHSLASVQHVELSDCPKLTEVQLPFEKKELRSKEGRELLKFLPNSGKLERLHKMWQNAS</sequence>
<dbReference type="InterPro" id="IPR042197">
    <property type="entry name" value="Apaf_helical"/>
</dbReference>
<keyword evidence="3" id="KW-0611">Plant defense</keyword>
<reference evidence="8 9" key="2">
    <citation type="submission" date="2024-10" db="EMBL/GenBank/DDBJ databases">
        <authorList>
            <person name="Ryan C."/>
        </authorList>
    </citation>
    <scope>NUCLEOTIDE SEQUENCE [LARGE SCALE GENOMIC DNA]</scope>
</reference>
<feature type="domain" description="R13L1/DRL21-like LRR repeat region" evidence="7">
    <location>
        <begin position="734"/>
        <end position="842"/>
    </location>
</feature>
<evidence type="ECO:0008006" key="10">
    <source>
        <dbReference type="Google" id="ProtNLM"/>
    </source>
</evidence>
<dbReference type="PANTHER" id="PTHR36766">
    <property type="entry name" value="PLANT BROAD-SPECTRUM MILDEW RESISTANCE PROTEIN RPW8"/>
    <property type="match status" value="1"/>
</dbReference>
<dbReference type="SUPFAM" id="SSF52540">
    <property type="entry name" value="P-loop containing nucleoside triphosphate hydrolases"/>
    <property type="match status" value="1"/>
</dbReference>
<dbReference type="InterPro" id="IPR036388">
    <property type="entry name" value="WH-like_DNA-bd_sf"/>
</dbReference>
<evidence type="ECO:0000313" key="9">
    <source>
        <dbReference type="Proteomes" id="UP001497457"/>
    </source>
</evidence>
<dbReference type="InterPro" id="IPR002182">
    <property type="entry name" value="NB-ARC"/>
</dbReference>
<feature type="region of interest" description="Disordered" evidence="4">
    <location>
        <begin position="194"/>
        <end position="233"/>
    </location>
</feature>
<protein>
    <recommendedName>
        <fullName evidence="10">NB-ARC domain-containing protein</fullName>
    </recommendedName>
</protein>
<dbReference type="GO" id="GO:0009626">
    <property type="term" value="P:plant-type hypersensitive response"/>
    <property type="evidence" value="ECO:0007669"/>
    <property type="project" value="UniProtKB-ARBA"/>
</dbReference>
<dbReference type="Gene3D" id="3.40.50.300">
    <property type="entry name" value="P-loop containing nucleotide triphosphate hydrolases"/>
    <property type="match status" value="1"/>
</dbReference>
<dbReference type="EMBL" id="OZ075111">
    <property type="protein sequence ID" value="CAL4890214.1"/>
    <property type="molecule type" value="Genomic_DNA"/>
</dbReference>
<dbReference type="AlphaFoldDB" id="A0ABC8VG66"/>